<accession>U6GWI8</accession>
<keyword evidence="1" id="KW-0677">Repeat</keyword>
<dbReference type="InterPro" id="IPR012677">
    <property type="entry name" value="Nucleotide-bd_a/b_plait_sf"/>
</dbReference>
<dbReference type="SMART" id="SM00360">
    <property type="entry name" value="RRM"/>
    <property type="match status" value="2"/>
</dbReference>
<reference evidence="6" key="1">
    <citation type="submission" date="2013-10" db="EMBL/GenBank/DDBJ databases">
        <title>Genomic analysis of the causative agents of coccidiosis in chickens.</title>
        <authorList>
            <person name="Reid A.J."/>
            <person name="Blake D."/>
            <person name="Billington K."/>
            <person name="Browne H."/>
            <person name="Dunn M."/>
            <person name="Hung S."/>
            <person name="Kawahara F."/>
            <person name="Miranda-Saavedra D."/>
            <person name="Mourier T."/>
            <person name="Nagra H."/>
            <person name="Otto T.D."/>
            <person name="Rawlings N."/>
            <person name="Sanchez A."/>
            <person name="Sanders M."/>
            <person name="Subramaniam C."/>
            <person name="Tay Y."/>
            <person name="Dear P."/>
            <person name="Doerig C."/>
            <person name="Gruber A."/>
            <person name="Parkinson J."/>
            <person name="Shirley M."/>
            <person name="Wan K.L."/>
            <person name="Berriman M."/>
            <person name="Tomley F."/>
            <person name="Pain A."/>
        </authorList>
    </citation>
    <scope>NUCLEOTIDE SEQUENCE</scope>
    <source>
        <strain evidence="6">Houghton</strain>
    </source>
</reference>
<reference evidence="6" key="2">
    <citation type="submission" date="2013-10" db="EMBL/GenBank/DDBJ databases">
        <authorList>
            <person name="Aslett M."/>
        </authorList>
    </citation>
    <scope>NUCLEOTIDE SEQUENCE</scope>
    <source>
        <strain evidence="6">Houghton</strain>
    </source>
</reference>
<evidence type="ECO:0000256" key="4">
    <source>
        <dbReference type="SAM" id="MobiDB-lite"/>
    </source>
</evidence>
<organism evidence="6 7">
    <name type="scientific">Eimeria acervulina</name>
    <name type="common">Coccidian parasite</name>
    <dbReference type="NCBI Taxonomy" id="5801"/>
    <lineage>
        <taxon>Eukaryota</taxon>
        <taxon>Sar</taxon>
        <taxon>Alveolata</taxon>
        <taxon>Apicomplexa</taxon>
        <taxon>Conoidasida</taxon>
        <taxon>Coccidia</taxon>
        <taxon>Eucoccidiorida</taxon>
        <taxon>Eimeriorina</taxon>
        <taxon>Eimeriidae</taxon>
        <taxon>Eimeria</taxon>
    </lineage>
</organism>
<dbReference type="GO" id="GO:0003723">
    <property type="term" value="F:RNA binding"/>
    <property type="evidence" value="ECO:0007669"/>
    <property type="project" value="UniProtKB-UniRule"/>
</dbReference>
<sequence length="465" mass="49631">KGDDLRSLSTAAGALHLAAPEGREEGLAACRCMCGILFLLLSKGLLLLKEHSVNVEDQFSGEAAKPLVPPAANGFSGVGTHIRLRGLPWDVNEDAIIRFLKPVVDVTELDVCVCVGLNKRVTGEAYVNVHSTDMRDVAVRTLHGRMMGPRWIEVFRSSAEDFERAMQRRVAVMSSGTKDGRDADVKGLNLVCGDQPFSSEHGFDIGLDSVVLGVAVDGRMNGIAYVELTDAATADAAKEKLHRKYLGRRFVEPSPSLVSLFSCQARMMSGTAQGPYSGGYGVGPQAYGAIGGGMASTQAYGGMDGMGGPQGSYAGYSAPSHDMYGGYASAVQQAAYGQASPQGAQPVPAQDAGPVPAGWSYTVLRLRGMPFNANEQHIVQFFQGFHMTAILPSTIPIDGRPSGEAYVQFSDVSETWRALQTRNGARMDRRYIELFPASKQEMTFAAQGGDPRGGSSDAGHQWARI</sequence>
<dbReference type="SUPFAM" id="SSF54928">
    <property type="entry name" value="RNA-binding domain, RBD"/>
    <property type="match status" value="3"/>
</dbReference>
<evidence type="ECO:0000256" key="2">
    <source>
        <dbReference type="ARBA" id="ARBA00022884"/>
    </source>
</evidence>
<dbReference type="AlphaFoldDB" id="U6GWI8"/>
<feature type="domain" description="RRM" evidence="5">
    <location>
        <begin position="362"/>
        <end position="439"/>
    </location>
</feature>
<evidence type="ECO:0000256" key="1">
    <source>
        <dbReference type="ARBA" id="ARBA00022737"/>
    </source>
</evidence>
<evidence type="ECO:0000256" key="3">
    <source>
        <dbReference type="PROSITE-ProRule" id="PRU00176"/>
    </source>
</evidence>
<evidence type="ECO:0000259" key="5">
    <source>
        <dbReference type="PROSITE" id="PS50102"/>
    </source>
</evidence>
<proteinExistence type="predicted"/>
<dbReference type="PROSITE" id="PS50102">
    <property type="entry name" value="RRM"/>
    <property type="match status" value="1"/>
</dbReference>
<dbReference type="InterPro" id="IPR035979">
    <property type="entry name" value="RBD_domain_sf"/>
</dbReference>
<dbReference type="Proteomes" id="UP000018050">
    <property type="component" value="Unassembled WGS sequence"/>
</dbReference>
<dbReference type="RefSeq" id="XP_013246516.1">
    <property type="nucleotide sequence ID" value="XM_013391062.1"/>
</dbReference>
<gene>
    <name evidence="6" type="ORF">EAH_00053300</name>
</gene>
<protein>
    <submittedName>
        <fullName evidence="6">RRM domain-containing protein, putative</fullName>
    </submittedName>
</protein>
<keyword evidence="7" id="KW-1185">Reference proteome</keyword>
<dbReference type="GeneID" id="25273400"/>
<feature type="non-terminal residue" evidence="6">
    <location>
        <position position="1"/>
    </location>
</feature>
<dbReference type="OrthoDB" id="431068at2759"/>
<feature type="region of interest" description="Disordered" evidence="4">
    <location>
        <begin position="444"/>
        <end position="465"/>
    </location>
</feature>
<name>U6GWI8_EIMAC</name>
<keyword evidence="2 3" id="KW-0694">RNA-binding</keyword>
<dbReference type="PANTHER" id="PTHR13976">
    <property type="entry name" value="HETEROGENEOUS NUCLEAR RIBONUCLEOPROTEIN-RELATED"/>
    <property type="match status" value="1"/>
</dbReference>
<dbReference type="InterPro" id="IPR050666">
    <property type="entry name" value="ESRP"/>
</dbReference>
<evidence type="ECO:0000313" key="6">
    <source>
        <dbReference type="EMBL" id="CDI84525.1"/>
    </source>
</evidence>
<dbReference type="VEuPathDB" id="ToxoDB:EAH_00053300"/>
<dbReference type="Pfam" id="PF00076">
    <property type="entry name" value="RRM_1"/>
    <property type="match status" value="2"/>
</dbReference>
<dbReference type="CDD" id="cd12254">
    <property type="entry name" value="RRM_hnRNPH_ESRPs_RBM12_like"/>
    <property type="match status" value="2"/>
</dbReference>
<dbReference type="InterPro" id="IPR000504">
    <property type="entry name" value="RRM_dom"/>
</dbReference>
<dbReference type="Gene3D" id="3.30.70.330">
    <property type="match status" value="3"/>
</dbReference>
<dbReference type="OMA" id="YYNDEYE"/>
<dbReference type="EMBL" id="HG673708">
    <property type="protein sequence ID" value="CDI84525.1"/>
    <property type="molecule type" value="Genomic_DNA"/>
</dbReference>
<evidence type="ECO:0000313" key="7">
    <source>
        <dbReference type="Proteomes" id="UP000018050"/>
    </source>
</evidence>